<evidence type="ECO:0000259" key="1">
    <source>
        <dbReference type="Pfam" id="PF00174"/>
    </source>
</evidence>
<dbReference type="EMBL" id="JASJEV010000003">
    <property type="protein sequence ID" value="MDJ1157783.1"/>
    <property type="molecule type" value="Genomic_DNA"/>
</dbReference>
<comment type="caution">
    <text evidence="2">The sequence shown here is derived from an EMBL/GenBank/DDBJ whole genome shotgun (WGS) entry which is preliminary data.</text>
</comment>
<dbReference type="InterPro" id="IPR000572">
    <property type="entry name" value="OxRdtase_Mopterin-bd_dom"/>
</dbReference>
<evidence type="ECO:0000313" key="3">
    <source>
        <dbReference type="Proteomes" id="UP001321492"/>
    </source>
</evidence>
<reference evidence="2 3" key="1">
    <citation type="submission" date="2023-05" db="EMBL/GenBank/DDBJ databases">
        <title>Chelatococcus sp. nov., a moderately thermophilic bacterium isolated from hot spring microbial mat.</title>
        <authorList>
            <person name="Hu C.-J."/>
            <person name="Li W.-J."/>
        </authorList>
    </citation>
    <scope>NUCLEOTIDE SEQUENCE [LARGE SCALE GENOMIC DNA]</scope>
    <source>
        <strain evidence="2 3">SYSU G07232</strain>
    </source>
</reference>
<dbReference type="SUPFAM" id="SSF56524">
    <property type="entry name" value="Oxidoreductase molybdopterin-binding domain"/>
    <property type="match status" value="1"/>
</dbReference>
<proteinExistence type="predicted"/>
<feature type="domain" description="Oxidoreductase molybdopterin-binding" evidence="1">
    <location>
        <begin position="79"/>
        <end position="148"/>
    </location>
</feature>
<dbReference type="RefSeq" id="WP_283739782.1">
    <property type="nucleotide sequence ID" value="NZ_JASJEV010000003.1"/>
</dbReference>
<accession>A0ABT7AEJ2</accession>
<keyword evidence="3" id="KW-1185">Reference proteome</keyword>
<protein>
    <submittedName>
        <fullName evidence="2">Molybdopterin-dependent oxidoreductase</fullName>
    </submittedName>
</protein>
<organism evidence="2 3">
    <name type="scientific">Chelatococcus albus</name>
    <dbReference type="NCBI Taxonomy" id="3047466"/>
    <lineage>
        <taxon>Bacteria</taxon>
        <taxon>Pseudomonadati</taxon>
        <taxon>Pseudomonadota</taxon>
        <taxon>Alphaproteobacteria</taxon>
        <taxon>Hyphomicrobiales</taxon>
        <taxon>Chelatococcaceae</taxon>
        <taxon>Chelatococcus</taxon>
    </lineage>
</organism>
<dbReference type="InterPro" id="IPR036374">
    <property type="entry name" value="OxRdtase_Mopterin-bd_sf"/>
</dbReference>
<dbReference type="Gene3D" id="3.90.420.10">
    <property type="entry name" value="Oxidoreductase, molybdopterin-binding domain"/>
    <property type="match status" value="1"/>
</dbReference>
<evidence type="ECO:0000313" key="2">
    <source>
        <dbReference type="EMBL" id="MDJ1157783.1"/>
    </source>
</evidence>
<dbReference type="Proteomes" id="UP001321492">
    <property type="component" value="Unassembled WGS sequence"/>
</dbReference>
<gene>
    <name evidence="2" type="ORF">QNA08_06005</name>
</gene>
<name>A0ABT7AEJ2_9HYPH</name>
<dbReference type="Pfam" id="PF00174">
    <property type="entry name" value="Oxidored_molyb"/>
    <property type="match status" value="1"/>
</dbReference>
<sequence>MGRLHALGAAIGSVAVLLFSFGFALAQDAPLARPTEKPILTISGKITVTNATGAAQFDRQMLEALGTASIKTKTPWYPEPVQFEGVPLAKLMKAVGAEGQTVVATALNDYSAEIPIQDFTAYNAILALKRDGKYMPVQDKGPLFIIYPYDSNPELNTQKFYARSVWQVKSLVVK</sequence>